<sequence>MWESETGREMVAPISQGITTIIIGQDGMSDYPLSAFQRELEKYPVAVNIASYTGHGTIRVKAIGVPYNRPATPTELSRMESYLEIDLDGGSLGLSTGLEYDPGIYSDSDELLTLAKTLKAAGGRYISHMRSEDAKILEAIDEIIRVGREAGIPVQISHIKIALLDDWGGASSILARLDQAREEGVDITADVYPYDYWLSTLAVLLPERNFDDVAAVRHAFNHIASPDGLLLARYVADPDLVGKTVKQIADERDEDPAETYLGLLQQAYADINLEDAVEAGDIRELVLGQSMLRADVEDFIAWPNSNISTDGTSFPGHPRGYGTFPRAIRWMVRESHKLELEEMVRKMTSLSASHVGLADRGEVRVGAPADLILFSASEIADRADRENPTETSVGVTGVWVNGVRVWQDNGPTGAYPGQFLRRASQPH</sequence>
<protein>
    <submittedName>
        <fullName evidence="2">N-acyl-D-glutamate deacylase</fullName>
    </submittedName>
</protein>
<accession>A0A059G4N4</accession>
<dbReference type="Proteomes" id="UP000024942">
    <property type="component" value="Unassembled WGS sequence"/>
</dbReference>
<dbReference type="Gene3D" id="3.30.1490.130">
    <property type="entry name" value="D-aminoacylase. Domain 3"/>
    <property type="match status" value="1"/>
</dbReference>
<dbReference type="EMBL" id="ARYL01000029">
    <property type="protein sequence ID" value="KDA01408.1"/>
    <property type="molecule type" value="Genomic_DNA"/>
</dbReference>
<gene>
    <name evidence="2" type="ORF">HOC_15707</name>
</gene>
<dbReference type="Gene3D" id="2.30.40.10">
    <property type="entry name" value="Urease, subunit C, domain 1"/>
    <property type="match status" value="1"/>
</dbReference>
<dbReference type="InterPro" id="IPR023100">
    <property type="entry name" value="D-aminoacylase_insert_dom_sf"/>
</dbReference>
<dbReference type="InterPro" id="IPR013108">
    <property type="entry name" value="Amidohydro_3"/>
</dbReference>
<organism evidence="2 3">
    <name type="scientific">Hyphomonas oceanitis SCH89</name>
    <dbReference type="NCBI Taxonomy" id="1280953"/>
    <lineage>
        <taxon>Bacteria</taxon>
        <taxon>Pseudomonadati</taxon>
        <taxon>Pseudomonadota</taxon>
        <taxon>Alphaproteobacteria</taxon>
        <taxon>Hyphomonadales</taxon>
        <taxon>Hyphomonadaceae</taxon>
        <taxon>Hyphomonas</taxon>
    </lineage>
</organism>
<dbReference type="Gene3D" id="3.20.20.140">
    <property type="entry name" value="Metal-dependent hydrolases"/>
    <property type="match status" value="1"/>
</dbReference>
<dbReference type="GO" id="GO:0016811">
    <property type="term" value="F:hydrolase activity, acting on carbon-nitrogen (but not peptide) bonds, in linear amides"/>
    <property type="evidence" value="ECO:0007669"/>
    <property type="project" value="InterPro"/>
</dbReference>
<evidence type="ECO:0000259" key="1">
    <source>
        <dbReference type="Pfam" id="PF07969"/>
    </source>
</evidence>
<name>A0A059G4N4_9PROT</name>
<dbReference type="PATRIC" id="fig|1280953.3.peg.3151"/>
<dbReference type="SUPFAM" id="SSF51556">
    <property type="entry name" value="Metallo-dependent hydrolases"/>
    <property type="match status" value="1"/>
</dbReference>
<feature type="domain" description="Amidohydrolase 3" evidence="1">
    <location>
        <begin position="309"/>
        <end position="405"/>
    </location>
</feature>
<dbReference type="Pfam" id="PF07969">
    <property type="entry name" value="Amidohydro_3"/>
    <property type="match status" value="1"/>
</dbReference>
<dbReference type="eggNOG" id="COG3653">
    <property type="taxonomic scope" value="Bacteria"/>
</dbReference>
<comment type="caution">
    <text evidence="2">The sequence shown here is derived from an EMBL/GenBank/DDBJ whole genome shotgun (WGS) entry which is preliminary data.</text>
</comment>
<dbReference type="STRING" id="1280953.HOC_15707"/>
<proteinExistence type="predicted"/>
<dbReference type="AlphaFoldDB" id="A0A059G4N4"/>
<evidence type="ECO:0000313" key="2">
    <source>
        <dbReference type="EMBL" id="KDA01408.1"/>
    </source>
</evidence>
<dbReference type="SUPFAM" id="SSF51338">
    <property type="entry name" value="Composite domain of metallo-dependent hydrolases"/>
    <property type="match status" value="1"/>
</dbReference>
<dbReference type="InterPro" id="IPR032466">
    <property type="entry name" value="Metal_Hydrolase"/>
</dbReference>
<reference evidence="2 3" key="1">
    <citation type="journal article" date="2014" name="Antonie Van Leeuwenhoek">
        <title>Hyphomonas beringensis sp. nov. and Hyphomonas chukchiensis sp. nov., isolated from surface seawater of the Bering Sea and Chukchi Sea.</title>
        <authorList>
            <person name="Li C."/>
            <person name="Lai Q."/>
            <person name="Li G."/>
            <person name="Dong C."/>
            <person name="Wang J."/>
            <person name="Liao Y."/>
            <person name="Shao Z."/>
        </authorList>
    </citation>
    <scope>NUCLEOTIDE SEQUENCE [LARGE SCALE GENOMIC DNA]</scope>
    <source>
        <strain evidence="2 3">SCH89</strain>
    </source>
</reference>
<dbReference type="InterPro" id="IPR011059">
    <property type="entry name" value="Metal-dep_hydrolase_composite"/>
</dbReference>
<evidence type="ECO:0000313" key="3">
    <source>
        <dbReference type="Proteomes" id="UP000024942"/>
    </source>
</evidence>
<keyword evidence="3" id="KW-1185">Reference proteome</keyword>